<organism evidence="2 3">
    <name type="scientific">Glacieibacterium arshaanense</name>
    <dbReference type="NCBI Taxonomy" id="2511025"/>
    <lineage>
        <taxon>Bacteria</taxon>
        <taxon>Pseudomonadati</taxon>
        <taxon>Pseudomonadota</taxon>
        <taxon>Alphaproteobacteria</taxon>
        <taxon>Sphingomonadales</taxon>
        <taxon>Sphingosinicellaceae</taxon>
        <taxon>Glacieibacterium</taxon>
    </lineage>
</organism>
<proteinExistence type="predicted"/>
<dbReference type="Proteomes" id="UP000297737">
    <property type="component" value="Unassembled WGS sequence"/>
</dbReference>
<gene>
    <name evidence="2" type="ORF">EUV02_02970</name>
</gene>
<evidence type="ECO:0000259" key="1">
    <source>
        <dbReference type="Pfam" id="PF12697"/>
    </source>
</evidence>
<dbReference type="GO" id="GO:0016787">
    <property type="term" value="F:hydrolase activity"/>
    <property type="evidence" value="ECO:0007669"/>
    <property type="project" value="UniProtKB-KW"/>
</dbReference>
<keyword evidence="3" id="KW-1185">Reference proteome</keyword>
<feature type="domain" description="AB hydrolase-1" evidence="1">
    <location>
        <begin position="5"/>
        <end position="193"/>
    </location>
</feature>
<dbReference type="PANTHER" id="PTHR37946">
    <property type="entry name" value="SLL1969 PROTEIN"/>
    <property type="match status" value="1"/>
</dbReference>
<dbReference type="RefSeq" id="WP_135244723.1">
    <property type="nucleotide sequence ID" value="NZ_SIHO01000001.1"/>
</dbReference>
<dbReference type="InterPro" id="IPR000073">
    <property type="entry name" value="AB_hydrolase_1"/>
</dbReference>
<keyword evidence="2" id="KW-0378">Hydrolase</keyword>
<comment type="caution">
    <text evidence="2">The sequence shown here is derived from an EMBL/GenBank/DDBJ whole genome shotgun (WGS) entry which is preliminary data.</text>
</comment>
<dbReference type="Pfam" id="PF12697">
    <property type="entry name" value="Abhydrolase_6"/>
    <property type="match status" value="1"/>
</dbReference>
<evidence type="ECO:0000313" key="2">
    <source>
        <dbReference type="EMBL" id="TFU05999.1"/>
    </source>
</evidence>
<dbReference type="AlphaFoldDB" id="A0A4Y9ES33"/>
<sequence length="214" mass="22739">MPGGVILLHGHGRTGLSMRPLASALQAAGFTTLTPSYGLRRTMPEIIDYLRPRVTAFADTHDGPLHVVTHSLGGLVARAWLARHRPQQLGRVVMLAPPNAGSPLADALHRYGLGNIVLGPVGDFLRTRRTRAAEAALGAVNYDLGIIAGDRMLLPALTRAFIPDAGDGKVAVAATHVAGMSDHIVLPVAHTFMVRDPRVIAQTLAYLTTGAFDR</sequence>
<dbReference type="Gene3D" id="3.40.50.1820">
    <property type="entry name" value="alpha/beta hydrolase"/>
    <property type="match status" value="1"/>
</dbReference>
<dbReference type="EMBL" id="SIHO01000001">
    <property type="protein sequence ID" value="TFU05999.1"/>
    <property type="molecule type" value="Genomic_DNA"/>
</dbReference>
<dbReference type="InterPro" id="IPR029058">
    <property type="entry name" value="AB_hydrolase_fold"/>
</dbReference>
<dbReference type="PANTHER" id="PTHR37946:SF1">
    <property type="entry name" value="SLL1969 PROTEIN"/>
    <property type="match status" value="1"/>
</dbReference>
<accession>A0A4Y9ES33</accession>
<reference evidence="2 3" key="1">
    <citation type="submission" date="2019-02" db="EMBL/GenBank/DDBJ databases">
        <title>Polymorphobacter sp. isolated from the lake at the Tibet of China.</title>
        <authorList>
            <person name="Li A."/>
        </authorList>
    </citation>
    <scope>NUCLEOTIDE SEQUENCE [LARGE SCALE GENOMIC DNA]</scope>
    <source>
        <strain evidence="2 3">DJ1R-1</strain>
    </source>
</reference>
<dbReference type="OrthoDB" id="556502at2"/>
<evidence type="ECO:0000313" key="3">
    <source>
        <dbReference type="Proteomes" id="UP000297737"/>
    </source>
</evidence>
<name>A0A4Y9ES33_9SPHN</name>
<dbReference type="SUPFAM" id="SSF53474">
    <property type="entry name" value="alpha/beta-Hydrolases"/>
    <property type="match status" value="1"/>
</dbReference>
<protein>
    <submittedName>
        <fullName evidence="2">Alpha/beta hydrolase</fullName>
    </submittedName>
</protein>